<dbReference type="AlphaFoldDB" id="X0UZ65"/>
<dbReference type="InterPro" id="IPR021120">
    <property type="entry name" value="KduI/IolB_isomerase"/>
</dbReference>
<dbReference type="SUPFAM" id="SSF51182">
    <property type="entry name" value="RmlC-like cupins"/>
    <property type="match status" value="1"/>
</dbReference>
<dbReference type="InterPro" id="IPR014710">
    <property type="entry name" value="RmlC-like_jellyroll"/>
</dbReference>
<accession>X0UZ65</accession>
<proteinExistence type="predicted"/>
<evidence type="ECO:0000313" key="2">
    <source>
        <dbReference type="EMBL" id="GAG11129.1"/>
    </source>
</evidence>
<dbReference type="Pfam" id="PF04962">
    <property type="entry name" value="KduI"/>
    <property type="match status" value="1"/>
</dbReference>
<feature type="non-terminal residue" evidence="2">
    <location>
        <position position="1"/>
    </location>
</feature>
<name>X0UZ65_9ZZZZ</name>
<dbReference type="Gene3D" id="2.60.120.10">
    <property type="entry name" value="Jelly Rolls"/>
    <property type="match status" value="1"/>
</dbReference>
<evidence type="ECO:0000256" key="1">
    <source>
        <dbReference type="ARBA" id="ARBA00023235"/>
    </source>
</evidence>
<dbReference type="InterPro" id="IPR011051">
    <property type="entry name" value="RmlC_Cupin_sf"/>
</dbReference>
<comment type="caution">
    <text evidence="2">The sequence shown here is derived from an EMBL/GenBank/DDBJ whole genome shotgun (WGS) entry which is preliminary data.</text>
</comment>
<gene>
    <name evidence="2" type="ORF">S01H1_35359</name>
</gene>
<organism evidence="2">
    <name type="scientific">marine sediment metagenome</name>
    <dbReference type="NCBI Taxonomy" id="412755"/>
    <lineage>
        <taxon>unclassified sequences</taxon>
        <taxon>metagenomes</taxon>
        <taxon>ecological metagenomes</taxon>
    </lineage>
</organism>
<reference evidence="2" key="1">
    <citation type="journal article" date="2014" name="Front. Microbiol.">
        <title>High frequency of phylogenetically diverse reductive dehalogenase-homologous genes in deep subseafloor sedimentary metagenomes.</title>
        <authorList>
            <person name="Kawai M."/>
            <person name="Futagami T."/>
            <person name="Toyoda A."/>
            <person name="Takaki Y."/>
            <person name="Nishi S."/>
            <person name="Hori S."/>
            <person name="Arai W."/>
            <person name="Tsubouchi T."/>
            <person name="Morono Y."/>
            <person name="Uchiyama I."/>
            <person name="Ito T."/>
            <person name="Fujiyama A."/>
            <person name="Inagaki F."/>
            <person name="Takami H."/>
        </authorList>
    </citation>
    <scope>NUCLEOTIDE SEQUENCE</scope>
    <source>
        <strain evidence="2">Expedition CK06-06</strain>
    </source>
</reference>
<dbReference type="GO" id="GO:0016861">
    <property type="term" value="F:intramolecular oxidoreductase activity, interconverting aldoses and ketoses"/>
    <property type="evidence" value="ECO:0007669"/>
    <property type="project" value="InterPro"/>
</dbReference>
<keyword evidence="1" id="KW-0413">Isomerase</keyword>
<sequence>RIDTDFDEILPVYDGDLVLVTQGFHSTAAAPNCNLYFLNYLAGELLDEARATPLVDDPNFAWIKNDWEANKMKLPVFGK</sequence>
<dbReference type="EMBL" id="BARS01022095">
    <property type="protein sequence ID" value="GAG11129.1"/>
    <property type="molecule type" value="Genomic_DNA"/>
</dbReference>
<protein>
    <submittedName>
        <fullName evidence="2">Uncharacterized protein</fullName>
    </submittedName>
</protein>